<name>A0A645G4S8_9ZZZZ</name>
<dbReference type="AlphaFoldDB" id="A0A645G4S8"/>
<dbReference type="SUPFAM" id="SSF53850">
    <property type="entry name" value="Periplasmic binding protein-like II"/>
    <property type="match status" value="1"/>
</dbReference>
<gene>
    <name evidence="1" type="ORF">SDC9_166510</name>
</gene>
<protein>
    <submittedName>
        <fullName evidence="1">Uncharacterized protein</fullName>
    </submittedName>
</protein>
<dbReference type="Gene3D" id="3.40.190.10">
    <property type="entry name" value="Periplasmic binding protein-like II"/>
    <property type="match status" value="1"/>
</dbReference>
<comment type="caution">
    <text evidence="1">The sequence shown here is derived from an EMBL/GenBank/DDBJ whole genome shotgun (WGS) entry which is preliminary data.</text>
</comment>
<dbReference type="EMBL" id="VSSQ01066644">
    <property type="protein sequence ID" value="MPN19144.1"/>
    <property type="molecule type" value="Genomic_DNA"/>
</dbReference>
<accession>A0A645G4S8</accession>
<evidence type="ECO:0000313" key="1">
    <source>
        <dbReference type="EMBL" id="MPN19144.1"/>
    </source>
</evidence>
<proteinExistence type="predicted"/>
<reference evidence="1" key="1">
    <citation type="submission" date="2019-08" db="EMBL/GenBank/DDBJ databases">
        <authorList>
            <person name="Kucharzyk K."/>
            <person name="Murdoch R.W."/>
            <person name="Higgins S."/>
            <person name="Loffler F."/>
        </authorList>
    </citation>
    <scope>NUCLEOTIDE SEQUENCE</scope>
</reference>
<organism evidence="1">
    <name type="scientific">bioreactor metagenome</name>
    <dbReference type="NCBI Taxonomy" id="1076179"/>
    <lineage>
        <taxon>unclassified sequences</taxon>
        <taxon>metagenomes</taxon>
        <taxon>ecological metagenomes</taxon>
    </lineage>
</organism>
<sequence>MGLNEIERVGTLTRLVEFIYFNKKNSDLVPKVDEAIKNMSQSGELTKLTEKHETEYLDSMK</sequence>